<keyword evidence="1" id="KW-0677">Repeat</keyword>
<dbReference type="InterPro" id="IPR051165">
    <property type="entry name" value="Multifunctional_ANK_Repeat"/>
</dbReference>
<dbReference type="Proteomes" id="UP001164746">
    <property type="component" value="Chromosome 15"/>
</dbReference>
<accession>A0ABY7G284</accession>
<keyword evidence="5" id="KW-1185">Reference proteome</keyword>
<feature type="repeat" description="ANK" evidence="3">
    <location>
        <begin position="164"/>
        <end position="196"/>
    </location>
</feature>
<dbReference type="PANTHER" id="PTHR24123">
    <property type="entry name" value="ANKYRIN REPEAT-CONTAINING"/>
    <property type="match status" value="1"/>
</dbReference>
<dbReference type="Pfam" id="PF12796">
    <property type="entry name" value="Ank_2"/>
    <property type="match status" value="1"/>
</dbReference>
<evidence type="ECO:0000256" key="2">
    <source>
        <dbReference type="ARBA" id="ARBA00023043"/>
    </source>
</evidence>
<feature type="repeat" description="ANK" evidence="3">
    <location>
        <begin position="243"/>
        <end position="275"/>
    </location>
</feature>
<dbReference type="PROSITE" id="PS50088">
    <property type="entry name" value="ANK_REPEAT"/>
    <property type="match status" value="3"/>
</dbReference>
<gene>
    <name evidence="4" type="ORF">MAR_013208</name>
</gene>
<proteinExistence type="predicted"/>
<dbReference type="SMART" id="SM00248">
    <property type="entry name" value="ANK"/>
    <property type="match status" value="6"/>
</dbReference>
<dbReference type="Pfam" id="PF00023">
    <property type="entry name" value="Ank"/>
    <property type="match status" value="1"/>
</dbReference>
<dbReference type="SUPFAM" id="SSF48403">
    <property type="entry name" value="Ankyrin repeat"/>
    <property type="match status" value="2"/>
</dbReference>
<evidence type="ECO:0000313" key="4">
    <source>
        <dbReference type="EMBL" id="WAR27504.1"/>
    </source>
</evidence>
<dbReference type="InterPro" id="IPR036770">
    <property type="entry name" value="Ankyrin_rpt-contain_sf"/>
</dbReference>
<organism evidence="4 5">
    <name type="scientific">Mya arenaria</name>
    <name type="common">Soft-shell clam</name>
    <dbReference type="NCBI Taxonomy" id="6604"/>
    <lineage>
        <taxon>Eukaryota</taxon>
        <taxon>Metazoa</taxon>
        <taxon>Spiralia</taxon>
        <taxon>Lophotrochozoa</taxon>
        <taxon>Mollusca</taxon>
        <taxon>Bivalvia</taxon>
        <taxon>Autobranchia</taxon>
        <taxon>Heteroconchia</taxon>
        <taxon>Euheterodonta</taxon>
        <taxon>Imparidentia</taxon>
        <taxon>Neoheterodontei</taxon>
        <taxon>Myida</taxon>
        <taxon>Myoidea</taxon>
        <taxon>Myidae</taxon>
        <taxon>Mya</taxon>
    </lineage>
</organism>
<dbReference type="PROSITE" id="PS50297">
    <property type="entry name" value="ANK_REP_REGION"/>
    <property type="match status" value="3"/>
</dbReference>
<keyword evidence="2 3" id="KW-0040">ANK repeat</keyword>
<feature type="non-terminal residue" evidence="4">
    <location>
        <position position="379"/>
    </location>
</feature>
<dbReference type="InterPro" id="IPR002110">
    <property type="entry name" value="Ankyrin_rpt"/>
</dbReference>
<dbReference type="Gene3D" id="1.25.40.20">
    <property type="entry name" value="Ankyrin repeat-containing domain"/>
    <property type="match status" value="1"/>
</dbReference>
<protein>
    <submittedName>
        <fullName evidence="4">Y045-like protein</fullName>
    </submittedName>
</protein>
<feature type="repeat" description="ANK" evidence="3">
    <location>
        <begin position="93"/>
        <end position="125"/>
    </location>
</feature>
<dbReference type="EMBL" id="CP111026">
    <property type="protein sequence ID" value="WAR27504.1"/>
    <property type="molecule type" value="Genomic_DNA"/>
</dbReference>
<evidence type="ECO:0000256" key="1">
    <source>
        <dbReference type="ARBA" id="ARBA00022737"/>
    </source>
</evidence>
<reference evidence="4" key="1">
    <citation type="submission" date="2022-11" db="EMBL/GenBank/DDBJ databases">
        <title>Centuries of genome instability and evolution in soft-shell clam transmissible cancer (bioRxiv).</title>
        <authorList>
            <person name="Hart S.F.M."/>
            <person name="Yonemitsu M.A."/>
            <person name="Giersch R.M."/>
            <person name="Beal B.F."/>
            <person name="Arriagada G."/>
            <person name="Davis B.W."/>
            <person name="Ostrander E.A."/>
            <person name="Goff S.P."/>
            <person name="Metzger M.J."/>
        </authorList>
    </citation>
    <scope>NUCLEOTIDE SEQUENCE</scope>
    <source>
        <strain evidence="4">MELC-2E11</strain>
        <tissue evidence="4">Siphon/mantle</tissue>
    </source>
</reference>
<sequence length="379" mass="42447">MEELVYKAICDDRPARLESFLRNGGDPNTWIEDSARISTKSFLHVLLENGAQVDIQGSWGQSPLMLCILVEYFDIAELLINNNPSIINQQDSSGNTCLHIAIGNDSVEGVELLLRYHADMNIMNMIGISPLMKICTMKESKNMHKIVELFIQAGVDIDLKDFKSNRTALQGAVLSKNISTVELLLNAGADPNSQDRSGRNALSNLIMSNLRLYEQTHIIDDHLMTIIHLLVMSGTDLDTCRYEGSSPLVMAIQFRCTPLVNYLLVNGASINGKCTMDKYNYDLLFDCFEWAILTGCVDIALLLVQAGYNASAIDYITNYSIMPPQCLQERPEILDELRMMASQPPSLFDVAVRRIRRSLRSNIVSRADQLPLPKLLIED</sequence>
<evidence type="ECO:0000313" key="5">
    <source>
        <dbReference type="Proteomes" id="UP001164746"/>
    </source>
</evidence>
<dbReference type="PANTHER" id="PTHR24123:SF33">
    <property type="entry name" value="PROTEIN HOS4"/>
    <property type="match status" value="1"/>
</dbReference>
<name>A0ABY7G284_MYAAR</name>
<evidence type="ECO:0000256" key="3">
    <source>
        <dbReference type="PROSITE-ProRule" id="PRU00023"/>
    </source>
</evidence>